<sequence>MAINQLKAGALLSYVLLGLNTLIGLLYTPFLLRMLGKSEYGLYSLAASVIAYLTVLDLGFGNAIVRYTAKFRAEGKKEEQYEMFGMFFLLYLVISLIAFIVAMIMVWNVDAIFDANMTAGEVSRMRIILLLMAFNLAFTFPMSIWGSIITAYENFVFQKLINIARTLLNPLVIVGLLFWGYKAVALVVVTTIFNVLTLSVNYIYCKRKFRVKLYFKRFKWGFLKEVSIYSFWIFLNAIMDRIYWSSGQFILGIYQGTASVAVYAVAIQLKDMFFLFSTAISSVFLPRVTSMVTQGVSEREISDLFIKTGRIQYLIMAFILVSFILFGQSFIDLWAGRSYIEAYTIALLFFIPVTVPLIQNLGITILMARNQMRFRCVLYVIIAISSLFVSVPLAKMYGGIGCAIATALALILGQVIAMNIYYQRVIHLDILRFWREIGKMSVAPLMVGILGYFVLRQVEMNTMLSFLMGVLVFGFVYLLVVWNVGMNSFERNLFKAPLLRLVSKL</sequence>
<feature type="transmembrane region" description="Helical" evidence="6">
    <location>
        <begin position="226"/>
        <end position="244"/>
    </location>
</feature>
<dbReference type="EMBL" id="CP120353">
    <property type="protein sequence ID" value="WET65034.1"/>
    <property type="molecule type" value="Genomic_DNA"/>
</dbReference>
<accession>A0A5C6KQ29</accession>
<name>A0A5C6KQ29_PARDI</name>
<dbReference type="Proteomes" id="UP001221009">
    <property type="component" value="Chromosome"/>
</dbReference>
<feature type="transmembrane region" description="Helical" evidence="6">
    <location>
        <begin position="374"/>
        <end position="391"/>
    </location>
</feature>
<feature type="transmembrane region" description="Helical" evidence="6">
    <location>
        <begin position="86"/>
        <end position="107"/>
    </location>
</feature>
<dbReference type="InterPro" id="IPR002797">
    <property type="entry name" value="Polysacc_synth"/>
</dbReference>
<dbReference type="Pfam" id="PF01943">
    <property type="entry name" value="Polysacc_synt"/>
    <property type="match status" value="1"/>
</dbReference>
<feature type="transmembrane region" description="Helical" evidence="6">
    <location>
        <begin position="442"/>
        <end position="458"/>
    </location>
</feature>
<reference evidence="8" key="2">
    <citation type="submission" date="2023-03" db="EMBL/GenBank/DDBJ databases">
        <title>Parabacteroides distasonis, a bacteria resistant against UC.</title>
        <authorList>
            <person name="Dai W."/>
        </authorList>
    </citation>
    <scope>NUCLEOTIDE SEQUENCE</scope>
    <source>
        <strain evidence="8">F1-28</strain>
    </source>
</reference>
<dbReference type="EMBL" id="VOHW01000001">
    <property type="protein sequence ID" value="TWV64534.1"/>
    <property type="molecule type" value="Genomic_DNA"/>
</dbReference>
<organism evidence="7 9">
    <name type="scientific">Parabacteroides distasonis</name>
    <dbReference type="NCBI Taxonomy" id="823"/>
    <lineage>
        <taxon>Bacteria</taxon>
        <taxon>Pseudomonadati</taxon>
        <taxon>Bacteroidota</taxon>
        <taxon>Bacteroidia</taxon>
        <taxon>Bacteroidales</taxon>
        <taxon>Tannerellaceae</taxon>
        <taxon>Parabacteroides</taxon>
    </lineage>
</organism>
<evidence type="ECO:0000313" key="8">
    <source>
        <dbReference type="EMBL" id="WET65034.1"/>
    </source>
</evidence>
<feature type="transmembrane region" description="Helical" evidence="6">
    <location>
        <begin position="42"/>
        <end position="65"/>
    </location>
</feature>
<feature type="transmembrane region" description="Helical" evidence="6">
    <location>
        <begin position="343"/>
        <end position="367"/>
    </location>
</feature>
<evidence type="ECO:0000256" key="4">
    <source>
        <dbReference type="ARBA" id="ARBA00022989"/>
    </source>
</evidence>
<keyword evidence="5 6" id="KW-0472">Membrane</keyword>
<protein>
    <submittedName>
        <fullName evidence="7">Oligosaccharide flippase family protein</fullName>
    </submittedName>
</protein>
<evidence type="ECO:0000256" key="6">
    <source>
        <dbReference type="SAM" id="Phobius"/>
    </source>
</evidence>
<feature type="transmembrane region" description="Helical" evidence="6">
    <location>
        <begin position="464"/>
        <end position="485"/>
    </location>
</feature>
<reference evidence="7 9" key="1">
    <citation type="submission" date="2019-07" db="EMBL/GenBank/DDBJ databases">
        <title>Genome sequencing of Parabacteroides distasonis iSURF_7.</title>
        <authorList>
            <person name="Degefu H.N."/>
            <person name="Ruoff K.L."/>
            <person name="Price C.E."/>
            <person name="Valls R.A."/>
            <person name="O'Toole G.A."/>
        </authorList>
    </citation>
    <scope>NUCLEOTIDE SEQUENCE [LARGE SCALE GENOMIC DNA]</scope>
    <source>
        <strain evidence="7 9">CFPLTA003_1B</strain>
    </source>
</reference>
<proteinExistence type="predicted"/>
<evidence type="ECO:0000313" key="9">
    <source>
        <dbReference type="Proteomes" id="UP000315827"/>
    </source>
</evidence>
<dbReference type="AlphaFoldDB" id="A0A5C6KQ29"/>
<keyword evidence="3 6" id="KW-0812">Transmembrane</keyword>
<evidence type="ECO:0000313" key="7">
    <source>
        <dbReference type="EMBL" id="TWV64534.1"/>
    </source>
</evidence>
<evidence type="ECO:0000256" key="3">
    <source>
        <dbReference type="ARBA" id="ARBA00022692"/>
    </source>
</evidence>
<feature type="transmembrane region" description="Helical" evidence="6">
    <location>
        <begin position="127"/>
        <end position="148"/>
    </location>
</feature>
<dbReference type="PANTHER" id="PTHR30250">
    <property type="entry name" value="PST FAMILY PREDICTED COLANIC ACID TRANSPORTER"/>
    <property type="match status" value="1"/>
</dbReference>
<feature type="transmembrane region" description="Helical" evidence="6">
    <location>
        <begin position="160"/>
        <end position="179"/>
    </location>
</feature>
<feature type="transmembrane region" description="Helical" evidence="6">
    <location>
        <begin position="12"/>
        <end position="30"/>
    </location>
</feature>
<dbReference type="InterPro" id="IPR050833">
    <property type="entry name" value="Poly_Biosynth_Transport"/>
</dbReference>
<feature type="transmembrane region" description="Helical" evidence="6">
    <location>
        <begin position="397"/>
        <end position="422"/>
    </location>
</feature>
<keyword evidence="4 6" id="KW-1133">Transmembrane helix</keyword>
<evidence type="ECO:0000256" key="5">
    <source>
        <dbReference type="ARBA" id="ARBA00023136"/>
    </source>
</evidence>
<comment type="subcellular location">
    <subcellularLocation>
        <location evidence="1">Cell membrane</location>
        <topology evidence="1">Multi-pass membrane protein</topology>
    </subcellularLocation>
</comment>
<dbReference type="GO" id="GO:0005886">
    <property type="term" value="C:plasma membrane"/>
    <property type="evidence" value="ECO:0007669"/>
    <property type="project" value="UniProtKB-SubCell"/>
</dbReference>
<dbReference type="PANTHER" id="PTHR30250:SF26">
    <property type="entry name" value="PSMA PROTEIN"/>
    <property type="match status" value="1"/>
</dbReference>
<evidence type="ECO:0000256" key="2">
    <source>
        <dbReference type="ARBA" id="ARBA00022475"/>
    </source>
</evidence>
<feature type="transmembrane region" description="Helical" evidence="6">
    <location>
        <begin position="185"/>
        <end position="205"/>
    </location>
</feature>
<evidence type="ECO:0000256" key="1">
    <source>
        <dbReference type="ARBA" id="ARBA00004651"/>
    </source>
</evidence>
<gene>
    <name evidence="7" type="ORF">FSA05_02650</name>
    <name evidence="8" type="ORF">P2T59_03400</name>
</gene>
<keyword evidence="2" id="KW-1003">Cell membrane</keyword>
<dbReference type="Proteomes" id="UP000315827">
    <property type="component" value="Unassembled WGS sequence"/>
</dbReference>
<dbReference type="RefSeq" id="WP_146374825.1">
    <property type="nucleotide sequence ID" value="NZ_CP120353.1"/>
</dbReference>
<feature type="transmembrane region" description="Helical" evidence="6">
    <location>
        <begin position="311"/>
        <end position="331"/>
    </location>
</feature>